<dbReference type="RefSeq" id="WP_369209161.1">
    <property type="nucleotide sequence ID" value="NZ_JBFNXQ010000069.1"/>
</dbReference>
<dbReference type="Proteomes" id="UP001560045">
    <property type="component" value="Unassembled WGS sequence"/>
</dbReference>
<evidence type="ECO:0000256" key="1">
    <source>
        <dbReference type="SAM" id="MobiDB-lite"/>
    </source>
</evidence>
<dbReference type="Gene3D" id="3.30.505.20">
    <property type="match status" value="1"/>
</dbReference>
<reference evidence="2 3" key="1">
    <citation type="submission" date="2024-06" db="EMBL/GenBank/DDBJ databases">
        <title>Draft genome sequence of Geodermatophilus badlandi, a novel member of the Geodermatophilaceae isolated from badland sedimentary rocks in the Red desert, Wyoming, USA.</title>
        <authorList>
            <person name="Ben Tekaya S."/>
            <person name="Nouioui I."/>
            <person name="Flores G.M."/>
            <person name="Shaal M.N."/>
            <person name="Bredoire F."/>
            <person name="Basile F."/>
            <person name="Van Diepen L."/>
            <person name="Ward N.L."/>
        </authorList>
    </citation>
    <scope>NUCLEOTIDE SEQUENCE [LARGE SCALE GENOMIC DNA]</scope>
    <source>
        <strain evidence="2 3">WL48A</strain>
    </source>
</reference>
<accession>A0ABV3XJ57</accession>
<proteinExistence type="predicted"/>
<dbReference type="EMBL" id="JBFNXQ010000069">
    <property type="protein sequence ID" value="MEX5720387.1"/>
    <property type="molecule type" value="Genomic_DNA"/>
</dbReference>
<sequence>MHPSTERRVTGRRVPQRRVTERSPTERMGRHAWVRTARRPLPELGADVAVQVAAAAVAVLPGAAIEWLGVDGSGLYEAHLLSAEGQPVVVHLDADLTVVGWLAEVG</sequence>
<name>A0ABV3XJ57_9ACTN</name>
<feature type="compositionally biased region" description="Basic and acidic residues" evidence="1">
    <location>
        <begin position="18"/>
        <end position="29"/>
    </location>
</feature>
<protein>
    <submittedName>
        <fullName evidence="2">Uncharacterized protein</fullName>
    </submittedName>
</protein>
<feature type="region of interest" description="Disordered" evidence="1">
    <location>
        <begin position="1"/>
        <end position="29"/>
    </location>
</feature>
<organism evidence="2 3">
    <name type="scientific">Geodermatophilus maliterrae</name>
    <dbReference type="NCBI Taxonomy" id="3162531"/>
    <lineage>
        <taxon>Bacteria</taxon>
        <taxon>Bacillati</taxon>
        <taxon>Actinomycetota</taxon>
        <taxon>Actinomycetes</taxon>
        <taxon>Geodermatophilales</taxon>
        <taxon>Geodermatophilaceae</taxon>
        <taxon>Geodermatophilus</taxon>
    </lineage>
</organism>
<evidence type="ECO:0000313" key="3">
    <source>
        <dbReference type="Proteomes" id="UP001560045"/>
    </source>
</evidence>
<evidence type="ECO:0000313" key="2">
    <source>
        <dbReference type="EMBL" id="MEX5720387.1"/>
    </source>
</evidence>
<gene>
    <name evidence="2" type="ORF">ABQ292_18650</name>
</gene>
<keyword evidence="3" id="KW-1185">Reference proteome</keyword>
<comment type="caution">
    <text evidence="2">The sequence shown here is derived from an EMBL/GenBank/DDBJ whole genome shotgun (WGS) entry which is preliminary data.</text>
</comment>